<reference evidence="6 7" key="1">
    <citation type="submission" date="2019-04" db="EMBL/GenBank/DDBJ databases">
        <title>Phreatobacter aquaticus sp. nov.</title>
        <authorList>
            <person name="Choi A."/>
        </authorList>
    </citation>
    <scope>NUCLEOTIDE SEQUENCE [LARGE SCALE GENOMIC DNA]</scope>
    <source>
        <strain evidence="6 7">KCTC 52518</strain>
    </source>
</reference>
<keyword evidence="4" id="KW-0472">Membrane</keyword>
<keyword evidence="7" id="KW-1185">Reference proteome</keyword>
<dbReference type="SUPFAM" id="SSF55073">
    <property type="entry name" value="Nucleotide cyclase"/>
    <property type="match status" value="1"/>
</dbReference>
<dbReference type="InterPro" id="IPR043128">
    <property type="entry name" value="Rev_trsase/Diguanyl_cyclase"/>
</dbReference>
<evidence type="ECO:0000259" key="5">
    <source>
        <dbReference type="PROSITE" id="PS50887"/>
    </source>
</evidence>
<dbReference type="KEGG" id="pstg:E8M01_27405"/>
<feature type="transmembrane region" description="Helical" evidence="4">
    <location>
        <begin position="49"/>
        <end position="69"/>
    </location>
</feature>
<evidence type="ECO:0000313" key="7">
    <source>
        <dbReference type="Proteomes" id="UP000298781"/>
    </source>
</evidence>
<dbReference type="PANTHER" id="PTHR45138:SF9">
    <property type="entry name" value="DIGUANYLATE CYCLASE DGCM-RELATED"/>
    <property type="match status" value="1"/>
</dbReference>
<dbReference type="RefSeq" id="WP_136963054.1">
    <property type="nucleotide sequence ID" value="NZ_CP039690.1"/>
</dbReference>
<dbReference type="InterPro" id="IPR050469">
    <property type="entry name" value="Diguanylate_Cyclase"/>
</dbReference>
<gene>
    <name evidence="6" type="ORF">E8M01_27405</name>
</gene>
<evidence type="ECO:0000256" key="1">
    <source>
        <dbReference type="ARBA" id="ARBA00012528"/>
    </source>
</evidence>
<dbReference type="FunFam" id="3.30.70.270:FF:000001">
    <property type="entry name" value="Diguanylate cyclase domain protein"/>
    <property type="match status" value="1"/>
</dbReference>
<organism evidence="6 7">
    <name type="scientific">Phreatobacter stygius</name>
    <dbReference type="NCBI Taxonomy" id="1940610"/>
    <lineage>
        <taxon>Bacteria</taxon>
        <taxon>Pseudomonadati</taxon>
        <taxon>Pseudomonadota</taxon>
        <taxon>Alphaproteobacteria</taxon>
        <taxon>Hyphomicrobiales</taxon>
        <taxon>Phreatobacteraceae</taxon>
        <taxon>Phreatobacter</taxon>
    </lineage>
</organism>
<dbReference type="PANTHER" id="PTHR45138">
    <property type="entry name" value="REGULATORY COMPONENTS OF SENSORY TRANSDUCTION SYSTEM"/>
    <property type="match status" value="1"/>
</dbReference>
<name>A0A4D7B9U8_9HYPH</name>
<dbReference type="NCBIfam" id="TIGR00254">
    <property type="entry name" value="GGDEF"/>
    <property type="match status" value="1"/>
</dbReference>
<comment type="catalytic activity">
    <reaction evidence="2">
        <text>2 GTP = 3',3'-c-di-GMP + 2 diphosphate</text>
        <dbReference type="Rhea" id="RHEA:24898"/>
        <dbReference type="ChEBI" id="CHEBI:33019"/>
        <dbReference type="ChEBI" id="CHEBI:37565"/>
        <dbReference type="ChEBI" id="CHEBI:58805"/>
        <dbReference type="EC" id="2.7.7.65"/>
    </reaction>
</comment>
<evidence type="ECO:0000256" key="4">
    <source>
        <dbReference type="SAM" id="Phobius"/>
    </source>
</evidence>
<dbReference type="AlphaFoldDB" id="A0A4D7B9U8"/>
<dbReference type="Gene3D" id="3.30.70.270">
    <property type="match status" value="1"/>
</dbReference>
<dbReference type="InterPro" id="IPR029787">
    <property type="entry name" value="Nucleotide_cyclase"/>
</dbReference>
<sequence length="635" mass="69153">MTRKPGDLLVKSIACLRRKPGRSTDPGLGQSGLGQSGLGQSDHSLHRKLWIGTGIVTVCTIVLAMSLLVRSYDDFVTARRNLHDVSDYGQLLETANLLSAERGPTNGVLGEEASVDSASRQRLAQFRRASDAALAQLTGHARTPAASDHLHVPPAILDRVLQQLTRARAEVDRLGAMPLQDRRLAEIQHAIESMFAVVDLLQPAIGWKVQRLIERDASLAGPVLIGQMLGDLREYGGRIASQIMAPIAARQPLALANLIDFSRTRGRLLELWQLVGRQTNSAADPRLADVRHTAEQQFFGQGLTMLDDLVQEGRRSGDYSMTPAELTARFVPTLRPLEQLRRGFLDQTIEQVSADRDRALRTLAATAGLTTAILAILAGLIVSAQRFVFRPLLLARNMVIALAEDRDVTPSADPSRAREMNRLFDAIEVLRGKLRERAVLTGQLKLLAETDGLTGLLNRGALERIGETDAAYQGLGGDICLILMDIDHFKQVNDRHGHLVGDQVLTDVAGLVRSVLRPGDIVARFGGEEIAILVAGDDIDAAAGLAKRMRLALQQHDIVVASGGRLAVTASFGVARGRRGKQAWHHLIEAADAALYRAKSDGRNRVRCAPRSLAVVPQAIDAPLPEQPRPREIRR</sequence>
<dbReference type="PROSITE" id="PS50887">
    <property type="entry name" value="GGDEF"/>
    <property type="match status" value="1"/>
</dbReference>
<keyword evidence="4" id="KW-1133">Transmembrane helix</keyword>
<keyword evidence="4" id="KW-0812">Transmembrane</keyword>
<proteinExistence type="predicted"/>
<feature type="transmembrane region" description="Helical" evidence="4">
    <location>
        <begin position="363"/>
        <end position="384"/>
    </location>
</feature>
<dbReference type="SMART" id="SM00267">
    <property type="entry name" value="GGDEF"/>
    <property type="match status" value="1"/>
</dbReference>
<dbReference type="InterPro" id="IPR000160">
    <property type="entry name" value="GGDEF_dom"/>
</dbReference>
<evidence type="ECO:0000256" key="3">
    <source>
        <dbReference type="SAM" id="MobiDB-lite"/>
    </source>
</evidence>
<dbReference type="Proteomes" id="UP000298781">
    <property type="component" value="Chromosome"/>
</dbReference>
<feature type="region of interest" description="Disordered" evidence="3">
    <location>
        <begin position="19"/>
        <end position="39"/>
    </location>
</feature>
<dbReference type="Pfam" id="PF00990">
    <property type="entry name" value="GGDEF"/>
    <property type="match status" value="1"/>
</dbReference>
<dbReference type="GO" id="GO:0052621">
    <property type="term" value="F:diguanylate cyclase activity"/>
    <property type="evidence" value="ECO:0007669"/>
    <property type="project" value="UniProtKB-EC"/>
</dbReference>
<dbReference type="CDD" id="cd01949">
    <property type="entry name" value="GGDEF"/>
    <property type="match status" value="1"/>
</dbReference>
<dbReference type="EC" id="2.7.7.65" evidence="1"/>
<evidence type="ECO:0000313" key="6">
    <source>
        <dbReference type="EMBL" id="QCI67625.1"/>
    </source>
</evidence>
<protein>
    <recommendedName>
        <fullName evidence="1">diguanylate cyclase</fullName>
        <ecNumber evidence="1">2.7.7.65</ecNumber>
    </recommendedName>
</protein>
<accession>A0A4D7B9U8</accession>
<feature type="domain" description="GGDEF" evidence="5">
    <location>
        <begin position="477"/>
        <end position="611"/>
    </location>
</feature>
<dbReference type="OrthoDB" id="9812260at2"/>
<dbReference type="EMBL" id="CP039690">
    <property type="protein sequence ID" value="QCI67625.1"/>
    <property type="molecule type" value="Genomic_DNA"/>
</dbReference>
<evidence type="ECO:0000256" key="2">
    <source>
        <dbReference type="ARBA" id="ARBA00034247"/>
    </source>
</evidence>